<evidence type="ECO:0000256" key="2">
    <source>
        <dbReference type="ARBA" id="ARBA00006472"/>
    </source>
</evidence>
<dbReference type="HAMAP" id="MF_00434">
    <property type="entry name" value="Pterin_4_alpha"/>
    <property type="match status" value="1"/>
</dbReference>
<comment type="catalytic activity">
    <reaction evidence="1 4">
        <text>(4aS,6R)-4a-hydroxy-L-erythro-5,6,7,8-tetrahydrobiopterin = (6R)-L-erythro-6,7-dihydrobiopterin + H2O</text>
        <dbReference type="Rhea" id="RHEA:11920"/>
        <dbReference type="ChEBI" id="CHEBI:15377"/>
        <dbReference type="ChEBI" id="CHEBI:15642"/>
        <dbReference type="ChEBI" id="CHEBI:43120"/>
        <dbReference type="EC" id="4.2.1.96"/>
    </reaction>
</comment>
<dbReference type="Pfam" id="PF01329">
    <property type="entry name" value="Pterin_4a"/>
    <property type="match status" value="1"/>
</dbReference>
<dbReference type="PANTHER" id="PTHR42805:SF1">
    <property type="entry name" value="PTERIN-4-ALPHA-CARBINOLAMINE DEHYDRATASE-RELATED"/>
    <property type="match status" value="1"/>
</dbReference>
<reference evidence="5" key="1">
    <citation type="journal article" date="2019" name="Microbiol. Resour. Announc.">
        <title>Complete Genome Sequence of Rubrobacter xylanophilus Strain AA3-22, Isolated from Arima Onsen in Japan.</title>
        <authorList>
            <person name="Tomariguchi N."/>
            <person name="Miyazaki K."/>
        </authorList>
    </citation>
    <scope>NUCLEOTIDE SEQUENCE [LARGE SCALE GENOMIC DNA]</scope>
    <source>
        <strain evidence="5">AA3-22</strain>
    </source>
</reference>
<dbReference type="SUPFAM" id="SSF55248">
    <property type="entry name" value="PCD-like"/>
    <property type="match status" value="1"/>
</dbReference>
<dbReference type="OrthoDB" id="15077at2"/>
<dbReference type="EC" id="4.2.1.96" evidence="4"/>
<evidence type="ECO:0000256" key="1">
    <source>
        <dbReference type="ARBA" id="ARBA00001554"/>
    </source>
</evidence>
<dbReference type="GO" id="GO:0006729">
    <property type="term" value="P:tetrahydrobiopterin biosynthetic process"/>
    <property type="evidence" value="ECO:0007669"/>
    <property type="project" value="InterPro"/>
</dbReference>
<proteinExistence type="inferred from homology"/>
<dbReference type="GO" id="GO:0008124">
    <property type="term" value="F:4-alpha-hydroxytetrahydrobiopterin dehydratase activity"/>
    <property type="evidence" value="ECO:0007669"/>
    <property type="project" value="UniProtKB-UniRule"/>
</dbReference>
<dbReference type="InterPro" id="IPR036428">
    <property type="entry name" value="PCD_sf"/>
</dbReference>
<accession>A0A510HHQ8</accession>
<dbReference type="NCBIfam" id="NF002017">
    <property type="entry name" value="PRK00823.1-2"/>
    <property type="match status" value="1"/>
</dbReference>
<dbReference type="InterPro" id="IPR001533">
    <property type="entry name" value="Pterin_deHydtase"/>
</dbReference>
<gene>
    <name evidence="5" type="ORF">RxyAA322_13280</name>
</gene>
<keyword evidence="6" id="KW-1185">Reference proteome</keyword>
<protein>
    <recommendedName>
        <fullName evidence="4">Putative pterin-4-alpha-carbinolamine dehydratase</fullName>
        <shortName evidence="4">PHS</shortName>
        <ecNumber evidence="4">4.2.1.96</ecNumber>
    </recommendedName>
    <alternativeName>
        <fullName evidence="4">4-alpha-hydroxy-tetrahydropterin dehydratase</fullName>
    </alternativeName>
    <alternativeName>
        <fullName evidence="4">Pterin carbinolamine dehydratase</fullName>
        <shortName evidence="4">PCD</shortName>
    </alternativeName>
</protein>
<evidence type="ECO:0000313" key="6">
    <source>
        <dbReference type="Proteomes" id="UP000318065"/>
    </source>
</evidence>
<evidence type="ECO:0000313" key="5">
    <source>
        <dbReference type="EMBL" id="BBL79474.1"/>
    </source>
</evidence>
<dbReference type="InterPro" id="IPR050376">
    <property type="entry name" value="Pterin-4-alpha-carb_dehyd"/>
</dbReference>
<dbReference type="RefSeq" id="WP_143527474.1">
    <property type="nucleotide sequence ID" value="NZ_AP019791.1"/>
</dbReference>
<comment type="similarity">
    <text evidence="2 4">Belongs to the pterin-4-alpha-carbinolamine dehydratase family.</text>
</comment>
<dbReference type="AlphaFoldDB" id="A0A510HHQ8"/>
<dbReference type="PANTHER" id="PTHR42805">
    <property type="entry name" value="PTERIN-4-ALPHA-CARBINOLAMINE DEHYDRATASE-RELATED"/>
    <property type="match status" value="1"/>
</dbReference>
<dbReference type="Proteomes" id="UP000318065">
    <property type="component" value="Chromosome"/>
</dbReference>
<organism evidence="5 6">
    <name type="scientific">Rubrobacter xylanophilus</name>
    <dbReference type="NCBI Taxonomy" id="49319"/>
    <lineage>
        <taxon>Bacteria</taxon>
        <taxon>Bacillati</taxon>
        <taxon>Actinomycetota</taxon>
        <taxon>Rubrobacteria</taxon>
        <taxon>Rubrobacterales</taxon>
        <taxon>Rubrobacteraceae</taxon>
        <taxon>Rubrobacter</taxon>
    </lineage>
</organism>
<dbReference type="Gene3D" id="3.30.1360.20">
    <property type="entry name" value="Transcriptional coactivator/pterin dehydratase"/>
    <property type="match status" value="1"/>
</dbReference>
<evidence type="ECO:0000256" key="4">
    <source>
        <dbReference type="HAMAP-Rule" id="MF_00434"/>
    </source>
</evidence>
<dbReference type="CDD" id="cd00913">
    <property type="entry name" value="PCD_DCoH_subfamily_a"/>
    <property type="match status" value="1"/>
</dbReference>
<name>A0A510HHQ8_9ACTN</name>
<sequence length="107" mass="12346">MSDLAQRECVPCKGGVPPLKGEKLEELARQLPDWEVVDEHHLRRKFRFGNFREALDFVNRVGELAEEQNHHPDICFGWGRVEITVFTHKIDGLTESDFIFAAKVDNL</sequence>
<keyword evidence="3 4" id="KW-0456">Lyase</keyword>
<evidence type="ECO:0000256" key="3">
    <source>
        <dbReference type="ARBA" id="ARBA00023239"/>
    </source>
</evidence>
<dbReference type="EMBL" id="AP019791">
    <property type="protein sequence ID" value="BBL79474.1"/>
    <property type="molecule type" value="Genomic_DNA"/>
</dbReference>